<sequence>MPQTPSRTERSRTAILSAAFELYTEQPYGRLTIEGIAARAGVGKPTIYRRWNSKGAVVLEALMEHVPPTAFPDTGDLVRDLRTWLHGIAGLLADPDRGPLFAGLVGAAQLDPELAEAWRERLYRPIRAAGADRLRAARDGGGLPPVDTDVLLDLLTGPIWFRLLVAGETPTREYADAVLDAVLRTP</sequence>
<dbReference type="EMBL" id="BAAAMR010000059">
    <property type="protein sequence ID" value="GAA2152502.1"/>
    <property type="molecule type" value="Genomic_DNA"/>
</dbReference>
<feature type="DNA-binding region" description="H-T-H motif" evidence="4">
    <location>
        <begin position="32"/>
        <end position="51"/>
    </location>
</feature>
<dbReference type="RefSeq" id="WP_344273995.1">
    <property type="nucleotide sequence ID" value="NZ_BAAAMR010000059.1"/>
</dbReference>
<dbReference type="Pfam" id="PF16859">
    <property type="entry name" value="TetR_C_11"/>
    <property type="match status" value="1"/>
</dbReference>
<dbReference type="InterPro" id="IPR050109">
    <property type="entry name" value="HTH-type_TetR-like_transc_reg"/>
</dbReference>
<dbReference type="Gene3D" id="1.10.10.60">
    <property type="entry name" value="Homeodomain-like"/>
    <property type="match status" value="1"/>
</dbReference>
<organism evidence="6 7">
    <name type="scientific">Actinomadura napierensis</name>
    <dbReference type="NCBI Taxonomy" id="267854"/>
    <lineage>
        <taxon>Bacteria</taxon>
        <taxon>Bacillati</taxon>
        <taxon>Actinomycetota</taxon>
        <taxon>Actinomycetes</taxon>
        <taxon>Streptosporangiales</taxon>
        <taxon>Thermomonosporaceae</taxon>
        <taxon>Actinomadura</taxon>
    </lineage>
</organism>
<evidence type="ECO:0000256" key="3">
    <source>
        <dbReference type="ARBA" id="ARBA00023163"/>
    </source>
</evidence>
<evidence type="ECO:0000256" key="1">
    <source>
        <dbReference type="ARBA" id="ARBA00023015"/>
    </source>
</evidence>
<gene>
    <name evidence="6" type="ORF">GCM10009727_58230</name>
</gene>
<evidence type="ECO:0000259" key="5">
    <source>
        <dbReference type="PROSITE" id="PS50977"/>
    </source>
</evidence>
<dbReference type="PRINTS" id="PR00455">
    <property type="entry name" value="HTHTETR"/>
</dbReference>
<evidence type="ECO:0000313" key="7">
    <source>
        <dbReference type="Proteomes" id="UP001501020"/>
    </source>
</evidence>
<name>A0ABN3A2C9_9ACTN</name>
<accession>A0ABN3A2C9</accession>
<dbReference type="InterPro" id="IPR001647">
    <property type="entry name" value="HTH_TetR"/>
</dbReference>
<dbReference type="Gene3D" id="1.10.357.10">
    <property type="entry name" value="Tetracycline Repressor, domain 2"/>
    <property type="match status" value="1"/>
</dbReference>
<dbReference type="PANTHER" id="PTHR30055:SF148">
    <property type="entry name" value="TETR-FAMILY TRANSCRIPTIONAL REGULATOR"/>
    <property type="match status" value="1"/>
</dbReference>
<keyword evidence="2 4" id="KW-0238">DNA-binding</keyword>
<dbReference type="PROSITE" id="PS50977">
    <property type="entry name" value="HTH_TETR_2"/>
    <property type="match status" value="1"/>
</dbReference>
<dbReference type="InterPro" id="IPR011075">
    <property type="entry name" value="TetR_C"/>
</dbReference>
<comment type="caution">
    <text evidence="6">The sequence shown here is derived from an EMBL/GenBank/DDBJ whole genome shotgun (WGS) entry which is preliminary data.</text>
</comment>
<dbReference type="SUPFAM" id="SSF48498">
    <property type="entry name" value="Tetracyclin repressor-like, C-terminal domain"/>
    <property type="match status" value="1"/>
</dbReference>
<dbReference type="Proteomes" id="UP001501020">
    <property type="component" value="Unassembled WGS sequence"/>
</dbReference>
<keyword evidence="1" id="KW-0805">Transcription regulation</keyword>
<dbReference type="SUPFAM" id="SSF46689">
    <property type="entry name" value="Homeodomain-like"/>
    <property type="match status" value="1"/>
</dbReference>
<evidence type="ECO:0000313" key="6">
    <source>
        <dbReference type="EMBL" id="GAA2152502.1"/>
    </source>
</evidence>
<reference evidence="6 7" key="1">
    <citation type="journal article" date="2019" name="Int. J. Syst. Evol. Microbiol.">
        <title>The Global Catalogue of Microorganisms (GCM) 10K type strain sequencing project: providing services to taxonomists for standard genome sequencing and annotation.</title>
        <authorList>
            <consortium name="The Broad Institute Genomics Platform"/>
            <consortium name="The Broad Institute Genome Sequencing Center for Infectious Disease"/>
            <person name="Wu L."/>
            <person name="Ma J."/>
        </authorList>
    </citation>
    <scope>NUCLEOTIDE SEQUENCE [LARGE SCALE GENOMIC DNA]</scope>
    <source>
        <strain evidence="6 7">JCM 13850</strain>
    </source>
</reference>
<dbReference type="InterPro" id="IPR036271">
    <property type="entry name" value="Tet_transcr_reg_TetR-rel_C_sf"/>
</dbReference>
<evidence type="ECO:0000256" key="4">
    <source>
        <dbReference type="PROSITE-ProRule" id="PRU00335"/>
    </source>
</evidence>
<protein>
    <submittedName>
        <fullName evidence="6">TetR/AcrR family transcriptional regulator</fullName>
    </submittedName>
</protein>
<feature type="domain" description="HTH tetR-type" evidence="5">
    <location>
        <begin position="9"/>
        <end position="69"/>
    </location>
</feature>
<keyword evidence="7" id="KW-1185">Reference proteome</keyword>
<dbReference type="PANTHER" id="PTHR30055">
    <property type="entry name" value="HTH-TYPE TRANSCRIPTIONAL REGULATOR RUTR"/>
    <property type="match status" value="1"/>
</dbReference>
<dbReference type="Pfam" id="PF00440">
    <property type="entry name" value="TetR_N"/>
    <property type="match status" value="1"/>
</dbReference>
<keyword evidence="3" id="KW-0804">Transcription</keyword>
<proteinExistence type="predicted"/>
<evidence type="ECO:0000256" key="2">
    <source>
        <dbReference type="ARBA" id="ARBA00023125"/>
    </source>
</evidence>
<dbReference type="InterPro" id="IPR009057">
    <property type="entry name" value="Homeodomain-like_sf"/>
</dbReference>